<dbReference type="GeneID" id="92028239"/>
<organism evidence="1 2">
    <name type="scientific">Phyllosticta citribraziliensis</name>
    <dbReference type="NCBI Taxonomy" id="989973"/>
    <lineage>
        <taxon>Eukaryota</taxon>
        <taxon>Fungi</taxon>
        <taxon>Dikarya</taxon>
        <taxon>Ascomycota</taxon>
        <taxon>Pezizomycotina</taxon>
        <taxon>Dothideomycetes</taxon>
        <taxon>Dothideomycetes incertae sedis</taxon>
        <taxon>Botryosphaeriales</taxon>
        <taxon>Phyllostictaceae</taxon>
        <taxon>Phyllosticta</taxon>
    </lineage>
</organism>
<sequence length="360" mass="39944">MHNKWTALSSADYPATKSLLPFSSSFAFDPTAWTFIENKKSQTRGVNLDRANLRQDKPLRHCMLPEAATSWTSTTFPFSQNSVGATRHNLLFKRAFDIPAIVLGWFCAIKGSTGLTARIPRVSTDSEHSTLILSVGATGVSSGHTDIFSVIHLEVPEHKRAGSLDNANWKSRTTIVPARRSSRRRGKGACLGRCWSVSAFRAQFRLLATSRLVPYRTGPLRTSVQRIAKNDLASCCARRHPSAATASTKAQSPVGNDPRKAIHFMPLFFFFFFVPVRPGGIRCHLVRQRRGVFDLLSFSTPFLPKYANGARPSTRPITHSSDGLWETLSLQGFSAPRPPHGCRVVELAHVSRRVACRRCE</sequence>
<evidence type="ECO:0000313" key="1">
    <source>
        <dbReference type="EMBL" id="KAK7538210.1"/>
    </source>
</evidence>
<dbReference type="RefSeq" id="XP_066655897.1">
    <property type="nucleotide sequence ID" value="XM_066795333.1"/>
</dbReference>
<name>A0ABR1LSQ5_9PEZI</name>
<protein>
    <submittedName>
        <fullName evidence="1">Uncharacterized protein</fullName>
    </submittedName>
</protein>
<dbReference type="Proteomes" id="UP001360953">
    <property type="component" value="Unassembled WGS sequence"/>
</dbReference>
<comment type="caution">
    <text evidence="1">The sequence shown here is derived from an EMBL/GenBank/DDBJ whole genome shotgun (WGS) entry which is preliminary data.</text>
</comment>
<proteinExistence type="predicted"/>
<accession>A0ABR1LSQ5</accession>
<keyword evidence="2" id="KW-1185">Reference proteome</keyword>
<gene>
    <name evidence="1" type="ORF">J3D65DRAFT_320520</name>
</gene>
<evidence type="ECO:0000313" key="2">
    <source>
        <dbReference type="Proteomes" id="UP001360953"/>
    </source>
</evidence>
<dbReference type="EMBL" id="JBBPEH010000005">
    <property type="protein sequence ID" value="KAK7538210.1"/>
    <property type="molecule type" value="Genomic_DNA"/>
</dbReference>
<reference evidence="1 2" key="1">
    <citation type="submission" date="2024-04" db="EMBL/GenBank/DDBJ databases">
        <title>Phyllosticta paracitricarpa is synonymous to the EU quarantine fungus P. citricarpa based on phylogenomic analyses.</title>
        <authorList>
            <consortium name="Lawrence Berkeley National Laboratory"/>
            <person name="Van ingen-buijs V.A."/>
            <person name="Van westerhoven A.C."/>
            <person name="Haridas S."/>
            <person name="Skiadas P."/>
            <person name="Martin F."/>
            <person name="Groenewald J.Z."/>
            <person name="Crous P.W."/>
            <person name="Seidl M.F."/>
        </authorList>
    </citation>
    <scope>NUCLEOTIDE SEQUENCE [LARGE SCALE GENOMIC DNA]</scope>
    <source>
        <strain evidence="1 2">CPC 17464</strain>
    </source>
</reference>